<dbReference type="Gene3D" id="3.40.33.10">
    <property type="entry name" value="CAP"/>
    <property type="match status" value="1"/>
</dbReference>
<protein>
    <recommendedName>
        <fullName evidence="2">SCP domain-containing protein</fullName>
    </recommendedName>
</protein>
<dbReference type="SUPFAM" id="SSF55797">
    <property type="entry name" value="PR-1-like"/>
    <property type="match status" value="1"/>
</dbReference>
<sequence length="325" mass="35620">MGAAASVNEIKQTEDQAIIDKMSEFYSSDPERAQRIINQATKKATGDIKPPAAAQSPEEYTETETTKNILEIINKVRADPQSFVPAFQERLGRYDGKVLKREGKPNLLTDEGVDAVQDCITYLGSLSAVPPLTLAPGLCLAARDHVTDIGASGTTSHTGADGSSMQDRIERYGEWTDLIGENICFAEDTPMDIVLSMLVDDAVKSRGHRKNIFNDRFKTVGIEDGPHTKFRHVCVITFSGEYGPKVQKLRTEKTVEAQGEMTDDLKLVLASIPFPEIKEAVMKAIGNPEIKIVMNYKPGSIEARITENATTNVLSGTWSTSMQPL</sequence>
<dbReference type="CDD" id="cd05379">
    <property type="entry name" value="CAP_bacterial"/>
    <property type="match status" value="1"/>
</dbReference>
<feature type="region of interest" description="Disordered" evidence="1">
    <location>
        <begin position="42"/>
        <end position="63"/>
    </location>
</feature>
<feature type="domain" description="SCP" evidence="2">
    <location>
        <begin position="125"/>
        <end position="232"/>
    </location>
</feature>
<accession>A0A7S2UZA8</accession>
<dbReference type="InterPro" id="IPR014044">
    <property type="entry name" value="CAP_dom"/>
</dbReference>
<dbReference type="PANTHER" id="PTHR31157">
    <property type="entry name" value="SCP DOMAIN-CONTAINING PROTEIN"/>
    <property type="match status" value="1"/>
</dbReference>
<organism evidence="3">
    <name type="scientific">Fibrocapsa japonica</name>
    <dbReference type="NCBI Taxonomy" id="94617"/>
    <lineage>
        <taxon>Eukaryota</taxon>
        <taxon>Sar</taxon>
        <taxon>Stramenopiles</taxon>
        <taxon>Ochrophyta</taxon>
        <taxon>Raphidophyceae</taxon>
        <taxon>Chattonellales</taxon>
        <taxon>Chattonellaceae</taxon>
        <taxon>Fibrocapsa</taxon>
    </lineage>
</organism>
<proteinExistence type="predicted"/>
<dbReference type="EMBL" id="HBHR01012823">
    <property type="protein sequence ID" value="CAD9864105.1"/>
    <property type="molecule type" value="Transcribed_RNA"/>
</dbReference>
<reference evidence="3" key="1">
    <citation type="submission" date="2021-01" db="EMBL/GenBank/DDBJ databases">
        <authorList>
            <person name="Corre E."/>
            <person name="Pelletier E."/>
            <person name="Niang G."/>
            <person name="Scheremetjew M."/>
            <person name="Finn R."/>
            <person name="Kale V."/>
            <person name="Holt S."/>
            <person name="Cochrane G."/>
            <person name="Meng A."/>
            <person name="Brown T."/>
            <person name="Cohen L."/>
        </authorList>
    </citation>
    <scope>NUCLEOTIDE SEQUENCE</scope>
    <source>
        <strain evidence="3">CCMP1661</strain>
    </source>
</reference>
<evidence type="ECO:0000256" key="1">
    <source>
        <dbReference type="SAM" id="MobiDB-lite"/>
    </source>
</evidence>
<dbReference type="Pfam" id="PF00188">
    <property type="entry name" value="CAP"/>
    <property type="match status" value="1"/>
</dbReference>
<dbReference type="PANTHER" id="PTHR31157:SF1">
    <property type="entry name" value="SCP DOMAIN-CONTAINING PROTEIN"/>
    <property type="match status" value="1"/>
</dbReference>
<name>A0A7S2UZA8_9STRA</name>
<dbReference type="AlphaFoldDB" id="A0A7S2UZA8"/>
<gene>
    <name evidence="3" type="ORF">FJAP1339_LOCUS6263</name>
</gene>
<dbReference type="InterPro" id="IPR035940">
    <property type="entry name" value="CAP_sf"/>
</dbReference>
<evidence type="ECO:0000259" key="2">
    <source>
        <dbReference type="Pfam" id="PF00188"/>
    </source>
</evidence>
<evidence type="ECO:0000313" key="3">
    <source>
        <dbReference type="EMBL" id="CAD9864105.1"/>
    </source>
</evidence>